<keyword evidence="8" id="KW-1185">Reference proteome</keyword>
<dbReference type="InterPro" id="IPR000700">
    <property type="entry name" value="PAS-assoc_C"/>
</dbReference>
<keyword evidence="2" id="KW-0812">Transmembrane</keyword>
<dbReference type="InterPro" id="IPR035919">
    <property type="entry name" value="EAL_sf"/>
</dbReference>
<dbReference type="InterPro" id="IPR035965">
    <property type="entry name" value="PAS-like_dom_sf"/>
</dbReference>
<evidence type="ECO:0000259" key="5">
    <source>
        <dbReference type="PROSITE" id="PS50883"/>
    </source>
</evidence>
<feature type="domain" description="EAL" evidence="5">
    <location>
        <begin position="676"/>
        <end position="930"/>
    </location>
</feature>
<comment type="caution">
    <text evidence="7">The sequence shown here is derived from an EMBL/GenBank/DDBJ whole genome shotgun (WGS) entry which is preliminary data.</text>
</comment>
<dbReference type="NCBIfam" id="TIGR00254">
    <property type="entry name" value="GGDEF"/>
    <property type="match status" value="1"/>
</dbReference>
<dbReference type="InterPro" id="IPR029016">
    <property type="entry name" value="GAF-like_dom_sf"/>
</dbReference>
<feature type="domain" description="GGDEF" evidence="6">
    <location>
        <begin position="534"/>
        <end position="667"/>
    </location>
</feature>
<dbReference type="EMBL" id="JAUSUD010000002">
    <property type="protein sequence ID" value="MDQ0229437.1"/>
    <property type="molecule type" value="Genomic_DNA"/>
</dbReference>
<dbReference type="Gene3D" id="3.30.70.270">
    <property type="match status" value="1"/>
</dbReference>
<dbReference type="SUPFAM" id="SSF55785">
    <property type="entry name" value="PYP-like sensor domain (PAS domain)"/>
    <property type="match status" value="1"/>
</dbReference>
<evidence type="ECO:0000256" key="1">
    <source>
        <dbReference type="SAM" id="Coils"/>
    </source>
</evidence>
<dbReference type="PANTHER" id="PTHR44757:SF2">
    <property type="entry name" value="BIOFILM ARCHITECTURE MAINTENANCE PROTEIN MBAA"/>
    <property type="match status" value="1"/>
</dbReference>
<dbReference type="Gene3D" id="3.20.20.450">
    <property type="entry name" value="EAL domain"/>
    <property type="match status" value="1"/>
</dbReference>
<feature type="transmembrane region" description="Helical" evidence="2">
    <location>
        <begin position="295"/>
        <end position="314"/>
    </location>
</feature>
<dbReference type="Pfam" id="PF00990">
    <property type="entry name" value="GGDEF"/>
    <property type="match status" value="1"/>
</dbReference>
<dbReference type="CDD" id="cd01949">
    <property type="entry name" value="GGDEF"/>
    <property type="match status" value="1"/>
</dbReference>
<dbReference type="SMART" id="SM00267">
    <property type="entry name" value="GGDEF"/>
    <property type="match status" value="1"/>
</dbReference>
<reference evidence="7 8" key="1">
    <citation type="submission" date="2023-07" db="EMBL/GenBank/DDBJ databases">
        <title>Genomic Encyclopedia of Type Strains, Phase IV (KMG-IV): sequencing the most valuable type-strain genomes for metagenomic binning, comparative biology and taxonomic classification.</title>
        <authorList>
            <person name="Goeker M."/>
        </authorList>
    </citation>
    <scope>NUCLEOTIDE SEQUENCE [LARGE SCALE GENOMIC DNA]</scope>
    <source>
        <strain evidence="7 8">DSM 29005</strain>
    </source>
</reference>
<accession>A0ABT9ZB01</accession>
<feature type="domain" description="PAC" evidence="4">
    <location>
        <begin position="451"/>
        <end position="502"/>
    </location>
</feature>
<protein>
    <submittedName>
        <fullName evidence="7">Diguanylate cyclase (GGDEF)-like protein/PAS domain S-box-containing protein</fullName>
    </submittedName>
</protein>
<dbReference type="NCBIfam" id="TIGR00229">
    <property type="entry name" value="sensory_box"/>
    <property type="match status" value="1"/>
</dbReference>
<dbReference type="CDD" id="cd01948">
    <property type="entry name" value="EAL"/>
    <property type="match status" value="1"/>
</dbReference>
<dbReference type="Pfam" id="PF13426">
    <property type="entry name" value="PAS_9"/>
    <property type="match status" value="1"/>
</dbReference>
<dbReference type="Proteomes" id="UP001234495">
    <property type="component" value="Unassembled WGS sequence"/>
</dbReference>
<dbReference type="PROSITE" id="PS50887">
    <property type="entry name" value="GGDEF"/>
    <property type="match status" value="1"/>
</dbReference>
<evidence type="ECO:0000313" key="8">
    <source>
        <dbReference type="Proteomes" id="UP001234495"/>
    </source>
</evidence>
<dbReference type="InterPro" id="IPR052155">
    <property type="entry name" value="Biofilm_reg_signaling"/>
</dbReference>
<dbReference type="InterPro" id="IPR001633">
    <property type="entry name" value="EAL_dom"/>
</dbReference>
<dbReference type="InterPro" id="IPR043128">
    <property type="entry name" value="Rev_trsase/Diguanyl_cyclase"/>
</dbReference>
<dbReference type="InterPro" id="IPR029787">
    <property type="entry name" value="Nucleotide_cyclase"/>
</dbReference>
<dbReference type="SUPFAM" id="SSF141868">
    <property type="entry name" value="EAL domain-like"/>
    <property type="match status" value="1"/>
</dbReference>
<dbReference type="InterPro" id="IPR003018">
    <property type="entry name" value="GAF"/>
</dbReference>
<dbReference type="SUPFAM" id="SSF55781">
    <property type="entry name" value="GAF domain-like"/>
    <property type="match status" value="2"/>
</dbReference>
<proteinExistence type="predicted"/>
<dbReference type="SUPFAM" id="SSF55073">
    <property type="entry name" value="Nucleotide cyclase"/>
    <property type="match status" value="1"/>
</dbReference>
<keyword evidence="1" id="KW-0175">Coiled coil</keyword>
<evidence type="ECO:0000259" key="4">
    <source>
        <dbReference type="PROSITE" id="PS50113"/>
    </source>
</evidence>
<dbReference type="PANTHER" id="PTHR44757">
    <property type="entry name" value="DIGUANYLATE CYCLASE DGCP"/>
    <property type="match status" value="1"/>
</dbReference>
<feature type="domain" description="PAS" evidence="3">
    <location>
        <begin position="379"/>
        <end position="425"/>
    </location>
</feature>
<evidence type="ECO:0000259" key="3">
    <source>
        <dbReference type="PROSITE" id="PS50112"/>
    </source>
</evidence>
<sequence>MINEHTRYSRLAQITKLINSKLELKELLDHVVIAISEEVFRCDSVGIYLPQEDGTYRGYVGKPYYLNGMTLDTLVIDPKSDLLAREILDTKDSIYIPDTSIDERPDFNPIQKFNINSLFALPINYDNEVYGLVFLFNQGKHMDLTLIEMETVEAYVNMAAVAIRNAKLLKRKESLITEKQLMLDITKELSLCLTKNDSIEKCFTYLGKILKNTNIAAHLVDPLSPCHPFKPLRIYNESQWTQAIWKKAHKEIIINECEDDLIQLVLQTKKAIYIPDVNIDTRPNKEICKYFNIKGLLMLPIVTMGNVLGIIIIWTDNNNHTIFSDTDIALAQSIVEANAAVLSHLTYMDKQEQIINYRTKQLTNKNNELKTAVQKLQQLSREKELILNSVGDGIIGMDIKGSVIFCNPAAEACLRYKPNQLIGKSYKTFFSRSNTSIQQLSFLKNVEQTTYFTDEKFIRFDNTEFPVEYGITSIKDKAVVVGYVLTFKDVTYRKQMEEQINYHAYYDSLTDLPNRLLFQDRLEQGLAYAQLHNEMLAILFLDIDRFKTINDTLGHKNGDLLLQKVAERLVNCSIKGSTVARQGGDEFALILPLITSEEEVERITGKILTAFKQPVYLKGIEIFVKISIGISLFPQDGLDAEELISKADMALTKSKEMTGIEYHFYRSTMVKHSLETVKLEHSLYRALDLNEFQIYYQPQIDTRQNELFGVEALLRWRHREKGMISPAHFIPIAEETGLIIPIGEWMLQHVCHQIKAWQDKGYPSVTVSLNISASQFNKTNFVETVKKVIVETDITPSLLELELTESLIIHNSEDTLNKMSELRELGVHLSIDDFGTGYSSLGYLMHFPIHTLKIDRSFLKDICTNKKNAAITNTIISLAENLEVQVIAEGVETKEQLIFLTSNNCYRIQGFYFSAPLSVDVLEEKYFYNV</sequence>
<dbReference type="Gene3D" id="3.30.450.40">
    <property type="match status" value="2"/>
</dbReference>
<dbReference type="InterPro" id="IPR000014">
    <property type="entry name" value="PAS"/>
</dbReference>
<feature type="coiled-coil region" evidence="1">
    <location>
        <begin position="359"/>
        <end position="389"/>
    </location>
</feature>
<dbReference type="InterPro" id="IPR000160">
    <property type="entry name" value="GGDEF_dom"/>
</dbReference>
<name>A0ABT9ZB01_9BACI</name>
<organism evidence="7 8">
    <name type="scientific">Metabacillus malikii</name>
    <dbReference type="NCBI Taxonomy" id="1504265"/>
    <lineage>
        <taxon>Bacteria</taxon>
        <taxon>Bacillati</taxon>
        <taxon>Bacillota</taxon>
        <taxon>Bacilli</taxon>
        <taxon>Bacillales</taxon>
        <taxon>Bacillaceae</taxon>
        <taxon>Metabacillus</taxon>
    </lineage>
</organism>
<dbReference type="PROSITE" id="PS50883">
    <property type="entry name" value="EAL"/>
    <property type="match status" value="1"/>
</dbReference>
<keyword evidence="2" id="KW-1133">Transmembrane helix</keyword>
<dbReference type="PROSITE" id="PS50112">
    <property type="entry name" value="PAS"/>
    <property type="match status" value="1"/>
</dbReference>
<dbReference type="SMART" id="SM00052">
    <property type="entry name" value="EAL"/>
    <property type="match status" value="1"/>
</dbReference>
<dbReference type="SMART" id="SM00065">
    <property type="entry name" value="GAF"/>
    <property type="match status" value="2"/>
</dbReference>
<evidence type="ECO:0000313" key="7">
    <source>
        <dbReference type="EMBL" id="MDQ0229437.1"/>
    </source>
</evidence>
<evidence type="ECO:0000259" key="6">
    <source>
        <dbReference type="PROSITE" id="PS50887"/>
    </source>
</evidence>
<evidence type="ECO:0000256" key="2">
    <source>
        <dbReference type="SAM" id="Phobius"/>
    </source>
</evidence>
<gene>
    <name evidence="7" type="ORF">J2S19_000688</name>
</gene>
<dbReference type="Pfam" id="PF01590">
    <property type="entry name" value="GAF"/>
    <property type="match status" value="1"/>
</dbReference>
<dbReference type="RefSeq" id="WP_307337132.1">
    <property type="nucleotide sequence ID" value="NZ_JAUSUD010000002.1"/>
</dbReference>
<dbReference type="CDD" id="cd00130">
    <property type="entry name" value="PAS"/>
    <property type="match status" value="1"/>
</dbReference>
<keyword evidence="2" id="KW-0472">Membrane</keyword>
<dbReference type="Pfam" id="PF00563">
    <property type="entry name" value="EAL"/>
    <property type="match status" value="1"/>
</dbReference>
<dbReference type="SMART" id="SM00091">
    <property type="entry name" value="PAS"/>
    <property type="match status" value="1"/>
</dbReference>
<dbReference type="Gene3D" id="3.30.450.20">
    <property type="entry name" value="PAS domain"/>
    <property type="match status" value="1"/>
</dbReference>
<dbReference type="PROSITE" id="PS50113">
    <property type="entry name" value="PAC"/>
    <property type="match status" value="1"/>
</dbReference>